<dbReference type="AlphaFoldDB" id="A0A8C0LBU8"/>
<protein>
    <submittedName>
        <fullName evidence="2">Uncharacterized protein</fullName>
    </submittedName>
</protein>
<dbReference type="Ensembl" id="ENSCAFT00020032449.1">
    <property type="protein sequence ID" value="ENSCAFP00020028112.1"/>
    <property type="gene ID" value="ENSCAFG00020022055.1"/>
</dbReference>
<keyword evidence="3" id="KW-1185">Reference proteome</keyword>
<sequence>MPEEAKPDSKTLQVLRDMANRLRIHSIRATCRGGAFPVSGCARGPRPEASTWAGTKGGPRGASASGSKGALQ</sequence>
<name>A0A8C0LBU8_CANLU</name>
<evidence type="ECO:0000313" key="3">
    <source>
        <dbReference type="Proteomes" id="UP000694391"/>
    </source>
</evidence>
<evidence type="ECO:0000313" key="2">
    <source>
        <dbReference type="Ensembl" id="ENSCAFP00020028112.1"/>
    </source>
</evidence>
<reference evidence="2" key="1">
    <citation type="submission" date="2025-08" db="UniProtKB">
        <authorList>
            <consortium name="Ensembl"/>
        </authorList>
    </citation>
    <scope>IDENTIFICATION</scope>
</reference>
<dbReference type="Proteomes" id="UP000694391">
    <property type="component" value="Unplaced"/>
</dbReference>
<feature type="region of interest" description="Disordered" evidence="1">
    <location>
        <begin position="35"/>
        <end position="72"/>
    </location>
</feature>
<accession>A0A8C0LBU8</accession>
<organism evidence="2 3">
    <name type="scientific">Canis lupus dingo</name>
    <name type="common">dingo</name>
    <dbReference type="NCBI Taxonomy" id="286419"/>
    <lineage>
        <taxon>Eukaryota</taxon>
        <taxon>Metazoa</taxon>
        <taxon>Chordata</taxon>
        <taxon>Craniata</taxon>
        <taxon>Vertebrata</taxon>
        <taxon>Euteleostomi</taxon>
        <taxon>Mammalia</taxon>
        <taxon>Eutheria</taxon>
        <taxon>Laurasiatheria</taxon>
        <taxon>Carnivora</taxon>
        <taxon>Caniformia</taxon>
        <taxon>Canidae</taxon>
        <taxon>Canis</taxon>
    </lineage>
</organism>
<proteinExistence type="predicted"/>
<reference evidence="2" key="2">
    <citation type="submission" date="2025-09" db="UniProtKB">
        <authorList>
            <consortium name="Ensembl"/>
        </authorList>
    </citation>
    <scope>IDENTIFICATION</scope>
</reference>
<evidence type="ECO:0000256" key="1">
    <source>
        <dbReference type="SAM" id="MobiDB-lite"/>
    </source>
</evidence>